<keyword evidence="3" id="KW-1185">Reference proteome</keyword>
<dbReference type="Proteomes" id="UP000605986">
    <property type="component" value="Unassembled WGS sequence"/>
</dbReference>
<protein>
    <recommendedName>
        <fullName evidence="4">Heat shock protein 70</fullName>
    </recommendedName>
</protein>
<evidence type="ECO:0000313" key="3">
    <source>
        <dbReference type="Proteomes" id="UP000605986"/>
    </source>
</evidence>
<dbReference type="InterPro" id="IPR043129">
    <property type="entry name" value="ATPase_NBD"/>
</dbReference>
<proteinExistence type="predicted"/>
<dbReference type="OrthoDB" id="2963168at2759"/>
<dbReference type="EMBL" id="JAADJG010000366">
    <property type="protein sequence ID" value="KAF4447981.1"/>
    <property type="molecule type" value="Genomic_DNA"/>
</dbReference>
<sequence>MSFSGQPSKRKLHKGVRSAFREPSEDLLTWNRKNSLIERLIIAIDFGTTYSAVSYVHVPNGVPSKEVNADDIQSIGHYPANYNNRSRNDPMFVQVPTELIYPLDRQVHKQSSQNPPEQHLKNGKSAENGDYDDGFEDLSMLPALSDGLRWGYKVHEVLSIPSIFSDPSNQPLSRFKLVLDKSDLTKTVRGEVQATVKTLKDKGIITGQLNVIIDFLTKLLKHTQTQLNNKGFAHGIHKEMVLCVPAIWTQKACRDMQTCLAEAMKRAKFNGVDEDRNCIRNLFIVSEPEAAAAHMLNATPEIMSGNCFVLLDAGGGTVDANTYRVSGEEPLRLETEIVKAGGGLHGSGYLNEDFKVYLRDRLKHETYLERGSTTIDGIVEKLTYEYFEKTIKRAFDYTQCNSEAPEAWYLGITGLIEDSRKKFGKEFMEVQSKDVTGIFEKRLEAITEIVRKQLDQAMDIGYAVENVVLIGGFGNSPSLIAKLEEFLKCYRQENNCHVKLLTPQEGTTITNAVSEGAVLRALDKENGPRRIARSSYGILTNEPEGLYPEHVGQMGSYDIHEGEYYVMGTIDWVLKLGKKVPPQWESRRIPLSHTFDVKATSIICEEELYVSDTATQSHYQLSHPKNKDAERVGTVEVDFTNYRKQLKVVDPKYVDGERKGGMHLRVDWELVIKVVGRDLECIAFWNGVQVDKCRWDVTWLYFA</sequence>
<dbReference type="AlphaFoldDB" id="A0A8H4KDF1"/>
<evidence type="ECO:0000313" key="2">
    <source>
        <dbReference type="EMBL" id="KAF4447981.1"/>
    </source>
</evidence>
<reference evidence="2" key="1">
    <citation type="submission" date="2020-01" db="EMBL/GenBank/DDBJ databases">
        <title>Identification and distribution of gene clusters putatively required for synthesis of sphingolipid metabolism inhibitors in phylogenetically diverse species of the filamentous fungus Fusarium.</title>
        <authorList>
            <person name="Kim H.-S."/>
            <person name="Busman M."/>
            <person name="Brown D.W."/>
            <person name="Divon H."/>
            <person name="Uhlig S."/>
            <person name="Proctor R.H."/>
        </authorList>
    </citation>
    <scope>NUCLEOTIDE SEQUENCE</scope>
    <source>
        <strain evidence="2">NRRL 53441</strain>
    </source>
</reference>
<comment type="caution">
    <text evidence="2">The sequence shown here is derived from an EMBL/GenBank/DDBJ whole genome shotgun (WGS) entry which is preliminary data.</text>
</comment>
<evidence type="ECO:0008006" key="4">
    <source>
        <dbReference type="Google" id="ProtNLM"/>
    </source>
</evidence>
<dbReference type="SUPFAM" id="SSF53067">
    <property type="entry name" value="Actin-like ATPase domain"/>
    <property type="match status" value="1"/>
</dbReference>
<dbReference type="Gene3D" id="3.30.420.40">
    <property type="match status" value="1"/>
</dbReference>
<accession>A0A8H4KDF1</accession>
<name>A0A8H4KDF1_9HYPO</name>
<evidence type="ECO:0000256" key="1">
    <source>
        <dbReference type="SAM" id="MobiDB-lite"/>
    </source>
</evidence>
<dbReference type="PANTHER" id="PTHR42749:SF8">
    <property type="entry name" value="HSP70 FAMILY PROTEIN (AFU_ORTHOLOGUE AFUA_3G13740)"/>
    <property type="match status" value="1"/>
</dbReference>
<dbReference type="PANTHER" id="PTHR42749">
    <property type="entry name" value="CELL SHAPE-DETERMINING PROTEIN MREB"/>
    <property type="match status" value="1"/>
</dbReference>
<dbReference type="CDD" id="cd10170">
    <property type="entry name" value="ASKHA_NBD_HSP70"/>
    <property type="match status" value="1"/>
</dbReference>
<organism evidence="2 3">
    <name type="scientific">Fusarium austroafricanum</name>
    <dbReference type="NCBI Taxonomy" id="2364996"/>
    <lineage>
        <taxon>Eukaryota</taxon>
        <taxon>Fungi</taxon>
        <taxon>Dikarya</taxon>
        <taxon>Ascomycota</taxon>
        <taxon>Pezizomycotina</taxon>
        <taxon>Sordariomycetes</taxon>
        <taxon>Hypocreomycetidae</taxon>
        <taxon>Hypocreales</taxon>
        <taxon>Nectriaceae</taxon>
        <taxon>Fusarium</taxon>
        <taxon>Fusarium concolor species complex</taxon>
    </lineage>
</organism>
<gene>
    <name evidence="2" type="ORF">F53441_8572</name>
</gene>
<feature type="region of interest" description="Disordered" evidence="1">
    <location>
        <begin position="106"/>
        <end position="128"/>
    </location>
</feature>